<evidence type="ECO:0000259" key="1">
    <source>
        <dbReference type="PROSITE" id="PS51736"/>
    </source>
</evidence>
<dbReference type="HOGENOM" id="CLU_189035_0_0_11"/>
<dbReference type="InterPro" id="IPR006119">
    <property type="entry name" value="Resolv_N"/>
</dbReference>
<dbReference type="AlphaFoldDB" id="E6JZS6"/>
<dbReference type="Pfam" id="PF00239">
    <property type="entry name" value="Resolvase"/>
    <property type="match status" value="1"/>
</dbReference>
<keyword evidence="3" id="KW-1185">Reference proteome</keyword>
<proteinExistence type="predicted"/>
<name>E6JZS6_PARDN</name>
<dbReference type="eggNOG" id="COG1961">
    <property type="taxonomic scope" value="Bacteria"/>
</dbReference>
<dbReference type="Gene3D" id="3.40.50.1390">
    <property type="entry name" value="Resolvase, N-terminal catalytic domain"/>
    <property type="match status" value="1"/>
</dbReference>
<dbReference type="SUPFAM" id="SSF53041">
    <property type="entry name" value="Resolvase-like"/>
    <property type="match status" value="1"/>
</dbReference>
<gene>
    <name evidence="2" type="ORF">HMPREF0620_1085</name>
</gene>
<dbReference type="KEGG" id="pdo:PSDT_0567"/>
<protein>
    <submittedName>
        <fullName evidence="2">Site-specific recombinase, phage integrase family</fullName>
    </submittedName>
</protein>
<sequence>MWKITKIEPKIKTLPQRKKVAAYARVSMETERPHHSLSAQVSYYSELIQKNPEWEYAGVYADEGITGTSTMKRP</sequence>
<reference evidence="2 3" key="1">
    <citation type="submission" date="2010-12" db="EMBL/GenBank/DDBJ databases">
        <authorList>
            <person name="Muzny D."/>
            <person name="Qin X."/>
            <person name="Buhay C."/>
            <person name="Dugan-Rocha S."/>
            <person name="Ding Y."/>
            <person name="Chen G."/>
            <person name="Hawes A."/>
            <person name="Holder M."/>
            <person name="Jhangiani S."/>
            <person name="Johnson A."/>
            <person name="Khan Z."/>
            <person name="Li Z."/>
            <person name="Liu W."/>
            <person name="Liu X."/>
            <person name="Perez L."/>
            <person name="Shen H."/>
            <person name="Wang Q."/>
            <person name="Watt J."/>
            <person name="Xi L."/>
            <person name="Xin Y."/>
            <person name="Zhou J."/>
            <person name="Deng J."/>
            <person name="Jiang H."/>
            <person name="Liu Y."/>
            <person name="Qu J."/>
            <person name="Song X.-Z."/>
            <person name="Zhang L."/>
            <person name="Villasana D."/>
            <person name="Johnson A."/>
            <person name="Liu J."/>
            <person name="Liyanage D."/>
            <person name="Lorensuhewa L."/>
            <person name="Robinson T."/>
            <person name="Song A."/>
            <person name="Song B.-B."/>
            <person name="Dinh H."/>
            <person name="Thornton R."/>
            <person name="Coyle M."/>
            <person name="Francisco L."/>
            <person name="Jackson L."/>
            <person name="Javaid M."/>
            <person name="Korchina V."/>
            <person name="Kovar C."/>
            <person name="Mata R."/>
            <person name="Mathew T."/>
            <person name="Ngo R."/>
            <person name="Nguyen L."/>
            <person name="Nguyen N."/>
            <person name="Okwuonu G."/>
            <person name="Ongeri F."/>
            <person name="Pham C."/>
            <person name="Simmons D."/>
            <person name="Wilczek-Boney K."/>
            <person name="Hale W."/>
            <person name="Jakkamsetti A."/>
            <person name="Pham P."/>
            <person name="Ruth R."/>
            <person name="San Lucas F."/>
            <person name="Warren J."/>
            <person name="Zhang J."/>
            <person name="Zhao Z."/>
            <person name="Zhou C."/>
            <person name="Zhu D."/>
            <person name="Lee S."/>
            <person name="Bess C."/>
            <person name="Blankenburg K."/>
            <person name="Forbes L."/>
            <person name="Fu Q."/>
            <person name="Gubbala S."/>
            <person name="Hirani K."/>
            <person name="Jayaseelan J.C."/>
            <person name="Lara F."/>
            <person name="Munidasa M."/>
            <person name="Palculict T."/>
            <person name="Patil S."/>
            <person name="Pu L.-L."/>
            <person name="Saada N."/>
            <person name="Tang L."/>
            <person name="Weissenberger G."/>
            <person name="Zhu Y."/>
            <person name="Hemphill L."/>
            <person name="Shang Y."/>
            <person name="Youmans B."/>
            <person name="Ayvaz T."/>
            <person name="Ross M."/>
            <person name="Santibanez J."/>
            <person name="Aqrawi P."/>
            <person name="Gross S."/>
            <person name="Joshi V."/>
            <person name="Fowler G."/>
            <person name="Nazareth L."/>
            <person name="Reid J."/>
            <person name="Worley K."/>
            <person name="Petrosino J."/>
            <person name="Highlander S."/>
            <person name="Gibbs R."/>
        </authorList>
    </citation>
    <scope>NUCLEOTIDE SEQUENCE [LARGE SCALE GENOMIC DNA]</scope>
    <source>
        <strain evidence="2 3">DSM 10105</strain>
    </source>
</reference>
<feature type="domain" description="Resolvase/invertase-type recombinase catalytic" evidence="1">
    <location>
        <begin position="19"/>
        <end position="74"/>
    </location>
</feature>
<dbReference type="RefSeq" id="WP_006290533.1">
    <property type="nucleotide sequence ID" value="NZ_AP012333.1"/>
</dbReference>
<dbReference type="InterPro" id="IPR036162">
    <property type="entry name" value="Resolvase-like_N_sf"/>
</dbReference>
<dbReference type="GO" id="GO:0003677">
    <property type="term" value="F:DNA binding"/>
    <property type="evidence" value="ECO:0007669"/>
    <property type="project" value="InterPro"/>
</dbReference>
<evidence type="ECO:0000313" key="3">
    <source>
        <dbReference type="Proteomes" id="UP000004946"/>
    </source>
</evidence>
<organism evidence="2 3">
    <name type="scientific">Parascardovia denticolens DSM 10105 = JCM 12538</name>
    <dbReference type="NCBI Taxonomy" id="864564"/>
    <lineage>
        <taxon>Bacteria</taxon>
        <taxon>Bacillati</taxon>
        <taxon>Actinomycetota</taxon>
        <taxon>Actinomycetes</taxon>
        <taxon>Bifidobacteriales</taxon>
        <taxon>Bifidobacteriaceae</taxon>
        <taxon>Parascardovia</taxon>
    </lineage>
</organism>
<evidence type="ECO:0000313" key="2">
    <source>
        <dbReference type="EMBL" id="EFT84080.1"/>
    </source>
</evidence>
<dbReference type="GO" id="GO:0000150">
    <property type="term" value="F:DNA strand exchange activity"/>
    <property type="evidence" value="ECO:0007669"/>
    <property type="project" value="InterPro"/>
</dbReference>
<accession>E6JZS6</accession>
<dbReference type="PROSITE" id="PS51736">
    <property type="entry name" value="RECOMBINASES_3"/>
    <property type="match status" value="1"/>
</dbReference>
<comment type="caution">
    <text evidence="2">The sequence shown here is derived from an EMBL/GenBank/DDBJ whole genome shotgun (WGS) entry which is preliminary data.</text>
</comment>
<dbReference type="EMBL" id="AEON01000001">
    <property type="protein sequence ID" value="EFT84080.1"/>
    <property type="molecule type" value="Genomic_DNA"/>
</dbReference>
<dbReference type="Proteomes" id="UP000004946">
    <property type="component" value="Chromosome"/>
</dbReference>
<dbReference type="PATRIC" id="fig|864564.6.peg.625"/>